<dbReference type="InterPro" id="IPR012480">
    <property type="entry name" value="Hepar_II_III_C"/>
</dbReference>
<evidence type="ECO:0000256" key="2">
    <source>
        <dbReference type="ARBA" id="ARBA00022729"/>
    </source>
</evidence>
<dbReference type="OrthoDB" id="9787373at2"/>
<keyword evidence="8" id="KW-1185">Reference proteome</keyword>
<evidence type="ECO:0000259" key="6">
    <source>
        <dbReference type="Pfam" id="PF07940"/>
    </source>
</evidence>
<organism evidence="7 8">
    <name type="scientific">Lichenicoccus roseus</name>
    <dbReference type="NCBI Taxonomy" id="2683649"/>
    <lineage>
        <taxon>Bacteria</taxon>
        <taxon>Pseudomonadati</taxon>
        <taxon>Pseudomonadota</taxon>
        <taxon>Alphaproteobacteria</taxon>
        <taxon>Acetobacterales</taxon>
        <taxon>Acetobacteraceae</taxon>
        <taxon>Lichenicoccus</taxon>
    </lineage>
</organism>
<gene>
    <name evidence="7" type="ORF">FE263_14610</name>
</gene>
<dbReference type="Gene3D" id="2.70.98.70">
    <property type="match status" value="1"/>
</dbReference>
<comment type="subcellular location">
    <subcellularLocation>
        <location evidence="1">Periplasm</location>
    </subcellularLocation>
</comment>
<feature type="region of interest" description="Disordered" evidence="5">
    <location>
        <begin position="554"/>
        <end position="575"/>
    </location>
</feature>
<dbReference type="GO" id="GO:0042597">
    <property type="term" value="C:periplasmic space"/>
    <property type="evidence" value="ECO:0007669"/>
    <property type="project" value="UniProtKB-SubCell"/>
</dbReference>
<dbReference type="PANTHER" id="PTHR39210:SF1">
    <property type="entry name" value="HEPARIN-SULFATE LYASE"/>
    <property type="match status" value="1"/>
</dbReference>
<evidence type="ECO:0000256" key="4">
    <source>
        <dbReference type="ARBA" id="ARBA00023239"/>
    </source>
</evidence>
<sequence>MSVRRWSQDARLSIARLPGLSGGLGLGRIPDAPQQAIRDLWAGDPAIGARIMKGEMHHRGAICPVSVVSVPAIVVHGSNGGAGNGAFGGAPGSAAGVVSPMLRAHAQGFTWLRDLRALNTDSARLRARALVAEWLQRPPNDATARSPDVIGARVAAWLMHYDFFAASADDGFRQRLMARVVIDGRSLMAVLPSGTHDHRTLSAFKGLLACAVALPEQGALLARYMRFITAELGRQVLLDGCQTERSPYAHLVTLRELAEMRALMQTGQIAPPLSLAAALDRMAPALRALRHGDGGLALFNGSQEEDPAHIDQVLMLAARGRAVQQALPEGGFLRLQVGRSLLFVDAGPPAPPGYDALAQAGTLSFELSVGRERLIVNCGASIAAGWQEAMRSTAAHSTLAIGDRSSSDLVEAAGAERAGISRRPAHVEIDHKQSGEAHWLELSQDGYKPAFGAVHRRRLYLAEDGRDIRGEDFVEADRPCAFSLRFHLHPDVEVSIDAEAGGVLLTLPSGGKWRMRLEGGTVTVEESIYLGRGAPRLSRQIVVAVAEPGANPVVAAPPVGPDDAPVDAQNETQAAPGVQAVRWALSSVD</sequence>
<evidence type="ECO:0000313" key="7">
    <source>
        <dbReference type="EMBL" id="TLU71700.1"/>
    </source>
</evidence>
<dbReference type="AlphaFoldDB" id="A0A5R9J233"/>
<protein>
    <submittedName>
        <fullName evidence="7">Heparinase</fullName>
    </submittedName>
</protein>
<dbReference type="Gene3D" id="1.50.10.100">
    <property type="entry name" value="Chondroitin AC/alginate lyase"/>
    <property type="match status" value="1"/>
</dbReference>
<dbReference type="EMBL" id="VCDI01000005">
    <property type="protein sequence ID" value="TLU71700.1"/>
    <property type="molecule type" value="Genomic_DNA"/>
</dbReference>
<evidence type="ECO:0000256" key="5">
    <source>
        <dbReference type="SAM" id="MobiDB-lite"/>
    </source>
</evidence>
<evidence type="ECO:0000256" key="3">
    <source>
        <dbReference type="ARBA" id="ARBA00022764"/>
    </source>
</evidence>
<evidence type="ECO:0000256" key="1">
    <source>
        <dbReference type="ARBA" id="ARBA00004418"/>
    </source>
</evidence>
<proteinExistence type="predicted"/>
<name>A0A5R9J233_9PROT</name>
<reference evidence="7 8" key="1">
    <citation type="submission" date="2019-05" db="EMBL/GenBank/DDBJ databases">
        <authorList>
            <person name="Pankratov T."/>
            <person name="Grouzdev D."/>
        </authorList>
    </citation>
    <scope>NUCLEOTIDE SEQUENCE [LARGE SCALE GENOMIC DNA]</scope>
    <source>
        <strain evidence="7 8">KEBCLARHB70R</strain>
    </source>
</reference>
<feature type="domain" description="Heparinase II/III-like C-terminal" evidence="6">
    <location>
        <begin position="325"/>
        <end position="547"/>
    </location>
</feature>
<comment type="caution">
    <text evidence="7">The sequence shown here is derived from an EMBL/GenBank/DDBJ whole genome shotgun (WGS) entry which is preliminary data.</text>
</comment>
<dbReference type="PANTHER" id="PTHR39210">
    <property type="entry name" value="HEPARIN-SULFATE LYASE"/>
    <property type="match status" value="1"/>
</dbReference>
<dbReference type="Pfam" id="PF07940">
    <property type="entry name" value="Hepar_II_III_C"/>
    <property type="match status" value="1"/>
</dbReference>
<accession>A0A5R9J233</accession>
<dbReference type="InterPro" id="IPR008929">
    <property type="entry name" value="Chondroitin_lyas"/>
</dbReference>
<keyword evidence="2" id="KW-0732">Signal</keyword>
<feature type="compositionally biased region" description="Low complexity" evidence="5">
    <location>
        <begin position="554"/>
        <end position="568"/>
    </location>
</feature>
<keyword evidence="3" id="KW-0574">Periplasm</keyword>
<keyword evidence="4" id="KW-0456">Lyase</keyword>
<evidence type="ECO:0000313" key="8">
    <source>
        <dbReference type="Proteomes" id="UP000305654"/>
    </source>
</evidence>
<dbReference type="Proteomes" id="UP000305654">
    <property type="component" value="Unassembled WGS sequence"/>
</dbReference>
<dbReference type="GO" id="GO:0016829">
    <property type="term" value="F:lyase activity"/>
    <property type="evidence" value="ECO:0007669"/>
    <property type="project" value="UniProtKB-KW"/>
</dbReference>
<dbReference type="RefSeq" id="WP_138326770.1">
    <property type="nucleotide sequence ID" value="NZ_VCDI01000005.1"/>
</dbReference>